<dbReference type="SUPFAM" id="SSF53383">
    <property type="entry name" value="PLP-dependent transferases"/>
    <property type="match status" value="1"/>
</dbReference>
<accession>A0ABN9L387</accession>
<dbReference type="Proteomes" id="UP001176940">
    <property type="component" value="Unassembled WGS sequence"/>
</dbReference>
<keyword evidence="2" id="KW-0663">Pyridoxal phosphate</keyword>
<dbReference type="PRINTS" id="PR00753">
    <property type="entry name" value="ACCSYNTHASE"/>
</dbReference>
<dbReference type="PANTHER" id="PTHR43795">
    <property type="entry name" value="BIFUNCTIONAL ASPARTATE AMINOTRANSFERASE AND GLUTAMATE/ASPARTATE-PREPHENATE AMINOTRANSFERASE-RELATED"/>
    <property type="match status" value="1"/>
</dbReference>
<dbReference type="PANTHER" id="PTHR43795:SF51">
    <property type="entry name" value="AMINOTRANSFERASE CLASS I_CLASSII DOMAIN-CONTAINING PROTEIN"/>
    <property type="match status" value="1"/>
</dbReference>
<dbReference type="Pfam" id="PF00155">
    <property type="entry name" value="Aminotran_1_2"/>
    <property type="match status" value="1"/>
</dbReference>
<dbReference type="InterPro" id="IPR004838">
    <property type="entry name" value="NHTrfase_class1_PyrdxlP-BS"/>
</dbReference>
<sequence>MGYYVRRQKPGFDKDSSAKNLDIFGVYELVLTWRIIMSVRDMLMRPDMTYLEPALLGYNNFVGIKSLREEAARFLTDYCHSPVPLNPNNVIILNGCCSVLCALSAVICDPGDGFLTPTPYYSRIALYTGAYSGLQPVYVHLNSQVTEDHSLPFSLTIQKLEEGMEKAKQQGIRVKALILINPQNPLGEVYSPRLLKECLEFASRYSLHVILDEIYMLSVLDNDFTSVLSFRALPDPKRTHFIWGLSKDFGMNGLRVGVLYTENKHVVHSMSRLATFHQYWLDNVFFPTNKELLRESQTILVTGLEELGIPILHRATGIYVWADFSKFLTSQTFEAEMDLWKRFIAEKLYITPGKAFECGEPGWFRLTTSVPNDILQLYKD</sequence>
<dbReference type="Gene3D" id="3.40.640.10">
    <property type="entry name" value="Type I PLP-dependent aspartate aminotransferase-like (Major domain)"/>
    <property type="match status" value="1"/>
</dbReference>
<protein>
    <recommendedName>
        <fullName evidence="3">Aminotransferase class I/classII large domain-containing protein</fullName>
    </recommendedName>
</protein>
<feature type="domain" description="Aminotransferase class I/classII large" evidence="3">
    <location>
        <begin position="54"/>
        <end position="369"/>
    </location>
</feature>
<evidence type="ECO:0000256" key="1">
    <source>
        <dbReference type="ARBA" id="ARBA00007441"/>
    </source>
</evidence>
<evidence type="ECO:0000313" key="5">
    <source>
        <dbReference type="Proteomes" id="UP001176940"/>
    </source>
</evidence>
<keyword evidence="5" id="KW-1185">Reference proteome</keyword>
<dbReference type="InterPro" id="IPR004839">
    <property type="entry name" value="Aminotransferase_I/II_large"/>
</dbReference>
<evidence type="ECO:0000313" key="4">
    <source>
        <dbReference type="EMBL" id="CAJ0929033.1"/>
    </source>
</evidence>
<comment type="similarity">
    <text evidence="1">Belongs to the class-I pyridoxal-phosphate-dependent aminotransferase family.</text>
</comment>
<evidence type="ECO:0000256" key="2">
    <source>
        <dbReference type="ARBA" id="ARBA00022898"/>
    </source>
</evidence>
<evidence type="ECO:0000259" key="3">
    <source>
        <dbReference type="Pfam" id="PF00155"/>
    </source>
</evidence>
<reference evidence="4" key="1">
    <citation type="submission" date="2023-07" db="EMBL/GenBank/DDBJ databases">
        <authorList>
            <person name="Stuckert A."/>
        </authorList>
    </citation>
    <scope>NUCLEOTIDE SEQUENCE</scope>
</reference>
<dbReference type="InterPro" id="IPR050478">
    <property type="entry name" value="Ethylene_sulfur-biosynth"/>
</dbReference>
<comment type="caution">
    <text evidence="4">The sequence shown here is derived from an EMBL/GenBank/DDBJ whole genome shotgun (WGS) entry which is preliminary data.</text>
</comment>
<dbReference type="InterPro" id="IPR015421">
    <property type="entry name" value="PyrdxlP-dep_Trfase_major"/>
</dbReference>
<dbReference type="Gene3D" id="3.90.1150.10">
    <property type="entry name" value="Aspartate Aminotransferase, domain 1"/>
    <property type="match status" value="1"/>
</dbReference>
<proteinExistence type="inferred from homology"/>
<dbReference type="InterPro" id="IPR015422">
    <property type="entry name" value="PyrdxlP-dep_Trfase_small"/>
</dbReference>
<dbReference type="CDD" id="cd00609">
    <property type="entry name" value="AAT_like"/>
    <property type="match status" value="1"/>
</dbReference>
<organism evidence="4 5">
    <name type="scientific">Ranitomeya imitator</name>
    <name type="common">mimic poison frog</name>
    <dbReference type="NCBI Taxonomy" id="111125"/>
    <lineage>
        <taxon>Eukaryota</taxon>
        <taxon>Metazoa</taxon>
        <taxon>Chordata</taxon>
        <taxon>Craniata</taxon>
        <taxon>Vertebrata</taxon>
        <taxon>Euteleostomi</taxon>
        <taxon>Amphibia</taxon>
        <taxon>Batrachia</taxon>
        <taxon>Anura</taxon>
        <taxon>Neobatrachia</taxon>
        <taxon>Hyloidea</taxon>
        <taxon>Dendrobatidae</taxon>
        <taxon>Dendrobatinae</taxon>
        <taxon>Ranitomeya</taxon>
    </lineage>
</organism>
<dbReference type="EMBL" id="CAUEEQ010005557">
    <property type="protein sequence ID" value="CAJ0929033.1"/>
    <property type="molecule type" value="Genomic_DNA"/>
</dbReference>
<gene>
    <name evidence="4" type="ORF">RIMI_LOCUS3639294</name>
</gene>
<dbReference type="InterPro" id="IPR015424">
    <property type="entry name" value="PyrdxlP-dep_Trfase"/>
</dbReference>
<name>A0ABN9L387_9NEOB</name>
<dbReference type="PROSITE" id="PS00105">
    <property type="entry name" value="AA_TRANSFER_CLASS_1"/>
    <property type="match status" value="1"/>
</dbReference>